<dbReference type="EMBL" id="MU001501">
    <property type="protein sequence ID" value="KAF2443966.1"/>
    <property type="molecule type" value="Genomic_DNA"/>
</dbReference>
<protein>
    <recommendedName>
        <fullName evidence="4">Secreted protein</fullName>
    </recommendedName>
</protein>
<accession>A0A9P4PJF1</accession>
<feature type="chain" id="PRO_5040109485" description="Secreted protein" evidence="1">
    <location>
        <begin position="19"/>
        <end position="121"/>
    </location>
</feature>
<keyword evidence="3" id="KW-1185">Reference proteome</keyword>
<evidence type="ECO:0000256" key="1">
    <source>
        <dbReference type="SAM" id="SignalP"/>
    </source>
</evidence>
<sequence length="121" mass="12922">MKSTTAIIALFMGAPIFAAPILQPSPTTSSSGAKPTAFMPVNYDASYAPKEYKWSLPPPPHSESDLAKRDCSSFNAADRAWIAAHPELASVLEHCESGELYAPPTPTEDHVGACNEWSIGC</sequence>
<keyword evidence="1" id="KW-0732">Signal</keyword>
<organism evidence="2 3">
    <name type="scientific">Karstenula rhodostoma CBS 690.94</name>
    <dbReference type="NCBI Taxonomy" id="1392251"/>
    <lineage>
        <taxon>Eukaryota</taxon>
        <taxon>Fungi</taxon>
        <taxon>Dikarya</taxon>
        <taxon>Ascomycota</taxon>
        <taxon>Pezizomycotina</taxon>
        <taxon>Dothideomycetes</taxon>
        <taxon>Pleosporomycetidae</taxon>
        <taxon>Pleosporales</taxon>
        <taxon>Massarineae</taxon>
        <taxon>Didymosphaeriaceae</taxon>
        <taxon>Karstenula</taxon>
    </lineage>
</organism>
<dbReference type="Proteomes" id="UP000799764">
    <property type="component" value="Unassembled WGS sequence"/>
</dbReference>
<feature type="signal peptide" evidence="1">
    <location>
        <begin position="1"/>
        <end position="18"/>
    </location>
</feature>
<proteinExistence type="predicted"/>
<comment type="caution">
    <text evidence="2">The sequence shown here is derived from an EMBL/GenBank/DDBJ whole genome shotgun (WGS) entry which is preliminary data.</text>
</comment>
<evidence type="ECO:0008006" key="4">
    <source>
        <dbReference type="Google" id="ProtNLM"/>
    </source>
</evidence>
<evidence type="ECO:0000313" key="3">
    <source>
        <dbReference type="Proteomes" id="UP000799764"/>
    </source>
</evidence>
<dbReference type="AlphaFoldDB" id="A0A9P4PJF1"/>
<evidence type="ECO:0000313" key="2">
    <source>
        <dbReference type="EMBL" id="KAF2443966.1"/>
    </source>
</evidence>
<name>A0A9P4PJF1_9PLEO</name>
<gene>
    <name evidence="2" type="ORF">P171DRAFT_432058</name>
</gene>
<reference evidence="2" key="1">
    <citation type="journal article" date="2020" name="Stud. Mycol.">
        <title>101 Dothideomycetes genomes: a test case for predicting lifestyles and emergence of pathogens.</title>
        <authorList>
            <person name="Haridas S."/>
            <person name="Albert R."/>
            <person name="Binder M."/>
            <person name="Bloem J."/>
            <person name="Labutti K."/>
            <person name="Salamov A."/>
            <person name="Andreopoulos B."/>
            <person name="Baker S."/>
            <person name="Barry K."/>
            <person name="Bills G."/>
            <person name="Bluhm B."/>
            <person name="Cannon C."/>
            <person name="Castanera R."/>
            <person name="Culley D."/>
            <person name="Daum C."/>
            <person name="Ezra D."/>
            <person name="Gonzalez J."/>
            <person name="Henrissat B."/>
            <person name="Kuo A."/>
            <person name="Liang C."/>
            <person name="Lipzen A."/>
            <person name="Lutzoni F."/>
            <person name="Magnuson J."/>
            <person name="Mondo S."/>
            <person name="Nolan M."/>
            <person name="Ohm R."/>
            <person name="Pangilinan J."/>
            <person name="Park H.-J."/>
            <person name="Ramirez L."/>
            <person name="Alfaro M."/>
            <person name="Sun H."/>
            <person name="Tritt A."/>
            <person name="Yoshinaga Y."/>
            <person name="Zwiers L.-H."/>
            <person name="Turgeon B."/>
            <person name="Goodwin S."/>
            <person name="Spatafora J."/>
            <person name="Crous P."/>
            <person name="Grigoriev I."/>
        </authorList>
    </citation>
    <scope>NUCLEOTIDE SEQUENCE</scope>
    <source>
        <strain evidence="2">CBS 690.94</strain>
    </source>
</reference>
<dbReference type="OrthoDB" id="10480452at2759"/>